<protein>
    <submittedName>
        <fullName evidence="1">Uncharacterized protein</fullName>
    </submittedName>
</protein>
<reference evidence="1" key="1">
    <citation type="submission" date="2022-07" db="EMBL/GenBank/DDBJ databases">
        <title>Genome Sequence of Phlebia brevispora.</title>
        <authorList>
            <person name="Buettner E."/>
        </authorList>
    </citation>
    <scope>NUCLEOTIDE SEQUENCE</scope>
    <source>
        <strain evidence="1">MPL23</strain>
    </source>
</reference>
<organism evidence="1 2">
    <name type="scientific">Phlebia brevispora</name>
    <dbReference type="NCBI Taxonomy" id="194682"/>
    <lineage>
        <taxon>Eukaryota</taxon>
        <taxon>Fungi</taxon>
        <taxon>Dikarya</taxon>
        <taxon>Basidiomycota</taxon>
        <taxon>Agaricomycotina</taxon>
        <taxon>Agaricomycetes</taxon>
        <taxon>Polyporales</taxon>
        <taxon>Meruliaceae</taxon>
        <taxon>Phlebia</taxon>
    </lineage>
</organism>
<evidence type="ECO:0000313" key="2">
    <source>
        <dbReference type="Proteomes" id="UP001148662"/>
    </source>
</evidence>
<dbReference type="Proteomes" id="UP001148662">
    <property type="component" value="Unassembled WGS sequence"/>
</dbReference>
<accession>A0ACC1T3W8</accession>
<keyword evidence="2" id="KW-1185">Reference proteome</keyword>
<proteinExistence type="predicted"/>
<evidence type="ECO:0000313" key="1">
    <source>
        <dbReference type="EMBL" id="KAJ3552492.1"/>
    </source>
</evidence>
<sequence length="148" mass="16414">MQQTLISTTASALEVKVAYHRALLQSHPDKQSLVNGSSPSPHPEHVDIGLLKRAYTTLSSEELKKNYDSTRKAISAGPRPAQVVSLEDFTEVDEGAEDILWTYDCRCGGRYRIRESEMERGQHLVGCNGCSEVIWVGYELAETEGSET</sequence>
<gene>
    <name evidence="1" type="ORF">NM688_g4123</name>
</gene>
<comment type="caution">
    <text evidence="1">The sequence shown here is derived from an EMBL/GenBank/DDBJ whole genome shotgun (WGS) entry which is preliminary data.</text>
</comment>
<name>A0ACC1T3W8_9APHY</name>
<dbReference type="EMBL" id="JANHOG010000654">
    <property type="protein sequence ID" value="KAJ3552492.1"/>
    <property type="molecule type" value="Genomic_DNA"/>
</dbReference>